<dbReference type="GO" id="GO:0003700">
    <property type="term" value="F:DNA-binding transcription factor activity"/>
    <property type="evidence" value="ECO:0007669"/>
    <property type="project" value="InterPro"/>
</dbReference>
<evidence type="ECO:0000256" key="4">
    <source>
        <dbReference type="ARBA" id="ARBA00023163"/>
    </source>
</evidence>
<proteinExistence type="inferred from homology"/>
<keyword evidence="4" id="KW-0804">Transcription</keyword>
<gene>
    <name evidence="5" type="primary">dmlR_3</name>
    <name evidence="5" type="ORF">CD178_01212</name>
</gene>
<dbReference type="InterPro" id="IPR005119">
    <property type="entry name" value="LysR_subst-bd"/>
</dbReference>
<reference evidence="5 6" key="1">
    <citation type="submission" date="2017-08" db="EMBL/GenBank/DDBJ databases">
        <title>Complete genome sequence of Gluconacetobacter saccharivorans CV1 isolated from Fermented Vinegar.</title>
        <authorList>
            <person name="Kim S.-Y."/>
        </authorList>
    </citation>
    <scope>NUCLEOTIDE SEQUENCE [LARGE SCALE GENOMIC DNA]</scope>
    <source>
        <strain evidence="5 6">CV1</strain>
    </source>
</reference>
<keyword evidence="6" id="KW-1185">Reference proteome</keyword>
<dbReference type="RefSeq" id="WP_102324868.1">
    <property type="nucleotide sequence ID" value="NZ_CALCQY010000022.1"/>
</dbReference>
<dbReference type="AlphaFoldDB" id="A0A347WAW0"/>
<dbReference type="InterPro" id="IPR036390">
    <property type="entry name" value="WH_DNA-bd_sf"/>
</dbReference>
<dbReference type="Gene3D" id="1.10.10.10">
    <property type="entry name" value="Winged helix-like DNA-binding domain superfamily/Winged helix DNA-binding domain"/>
    <property type="match status" value="1"/>
</dbReference>
<evidence type="ECO:0000256" key="1">
    <source>
        <dbReference type="ARBA" id="ARBA00009437"/>
    </source>
</evidence>
<dbReference type="SUPFAM" id="SSF53850">
    <property type="entry name" value="Periplasmic binding protein-like II"/>
    <property type="match status" value="1"/>
</dbReference>
<dbReference type="CDD" id="cd08422">
    <property type="entry name" value="PBP2_CrgA_like"/>
    <property type="match status" value="1"/>
</dbReference>
<name>A0A347WAW0_9PROT</name>
<keyword evidence="3" id="KW-0238">DNA-binding</keyword>
<dbReference type="SUPFAM" id="SSF46785">
    <property type="entry name" value="Winged helix' DNA-binding domain"/>
    <property type="match status" value="1"/>
</dbReference>
<dbReference type="GeneID" id="98313747"/>
<evidence type="ECO:0000256" key="2">
    <source>
        <dbReference type="ARBA" id="ARBA00023015"/>
    </source>
</evidence>
<dbReference type="OrthoDB" id="9812435at2"/>
<evidence type="ECO:0000313" key="6">
    <source>
        <dbReference type="Proteomes" id="UP000264120"/>
    </source>
</evidence>
<dbReference type="PANTHER" id="PTHR30537">
    <property type="entry name" value="HTH-TYPE TRANSCRIPTIONAL REGULATOR"/>
    <property type="match status" value="1"/>
</dbReference>
<keyword evidence="2" id="KW-0805">Transcription regulation</keyword>
<dbReference type="EMBL" id="CP023036">
    <property type="protein sequence ID" value="AXY22003.1"/>
    <property type="molecule type" value="Genomic_DNA"/>
</dbReference>
<comment type="similarity">
    <text evidence="1">Belongs to the LysR transcriptional regulatory family.</text>
</comment>
<dbReference type="KEGG" id="ksc:CD178_01212"/>
<accession>A0A347WAW0</accession>
<dbReference type="GO" id="GO:0003677">
    <property type="term" value="F:DNA binding"/>
    <property type="evidence" value="ECO:0007669"/>
    <property type="project" value="UniProtKB-KW"/>
</dbReference>
<evidence type="ECO:0000313" key="5">
    <source>
        <dbReference type="EMBL" id="AXY22003.1"/>
    </source>
</evidence>
<dbReference type="Gene3D" id="3.40.190.290">
    <property type="match status" value="1"/>
</dbReference>
<dbReference type="Proteomes" id="UP000264120">
    <property type="component" value="Chromosome"/>
</dbReference>
<dbReference type="InterPro" id="IPR036388">
    <property type="entry name" value="WH-like_DNA-bd_sf"/>
</dbReference>
<sequence length="305" mass="33833">MRDITEMAVFVTIVRHGSLSAAGRELGLATSVISDRLARLERRMGTRLLVRTTRRHALTAAGQLYYHEACAIVEATARMEARTRAMATTPAGELRVTAPIPFGRWWLTPFMTQFAHRHPDIRISLTLEDRVADIVGEGFDIAIRATPALDTMLTGRRIMETRRVIVGSPAYLARKGVPTHPSELENHDCLSHGPTPHLHTQWRLGRGAQVRTERVRARLASTDSEMPVHWALAGLGLVQKSLWEVEGYVAGGLLQPVMEEWEPEPISFFAIHPVSTAHSCKIALFIDELARHPAPTVAARVPHPA</sequence>
<dbReference type="Pfam" id="PF00126">
    <property type="entry name" value="HTH_1"/>
    <property type="match status" value="1"/>
</dbReference>
<dbReference type="PANTHER" id="PTHR30537:SF5">
    <property type="entry name" value="HTH-TYPE TRANSCRIPTIONAL ACTIVATOR TTDR-RELATED"/>
    <property type="match status" value="1"/>
</dbReference>
<dbReference type="PROSITE" id="PS50931">
    <property type="entry name" value="HTH_LYSR"/>
    <property type="match status" value="1"/>
</dbReference>
<organism evidence="5 6">
    <name type="scientific">Komagataeibacter saccharivorans</name>
    <dbReference type="NCBI Taxonomy" id="265959"/>
    <lineage>
        <taxon>Bacteria</taxon>
        <taxon>Pseudomonadati</taxon>
        <taxon>Pseudomonadota</taxon>
        <taxon>Alphaproteobacteria</taxon>
        <taxon>Acetobacterales</taxon>
        <taxon>Acetobacteraceae</taxon>
        <taxon>Komagataeibacter</taxon>
    </lineage>
</organism>
<dbReference type="InterPro" id="IPR058163">
    <property type="entry name" value="LysR-type_TF_proteobact-type"/>
</dbReference>
<dbReference type="FunFam" id="1.10.10.10:FF:000001">
    <property type="entry name" value="LysR family transcriptional regulator"/>
    <property type="match status" value="1"/>
</dbReference>
<protein>
    <submittedName>
        <fullName evidence="5">HTH-type transcriptional regulator DmlR</fullName>
    </submittedName>
</protein>
<evidence type="ECO:0000256" key="3">
    <source>
        <dbReference type="ARBA" id="ARBA00023125"/>
    </source>
</evidence>
<dbReference type="InterPro" id="IPR000847">
    <property type="entry name" value="LysR_HTH_N"/>
</dbReference>
<dbReference type="Pfam" id="PF03466">
    <property type="entry name" value="LysR_substrate"/>
    <property type="match status" value="1"/>
</dbReference>